<protein>
    <submittedName>
        <fullName evidence="1">Uncharacterized protein</fullName>
    </submittedName>
</protein>
<accession>A0A0A8Z8X7</accession>
<proteinExistence type="predicted"/>
<name>A0A0A8Z8X7_ARUDO</name>
<dbReference type="AlphaFoldDB" id="A0A0A8Z8X7"/>
<evidence type="ECO:0000313" key="1">
    <source>
        <dbReference type="EMBL" id="JAD35266.1"/>
    </source>
</evidence>
<reference evidence="1" key="2">
    <citation type="journal article" date="2015" name="Data Brief">
        <title>Shoot transcriptome of the giant reed, Arundo donax.</title>
        <authorList>
            <person name="Barrero R.A."/>
            <person name="Guerrero F.D."/>
            <person name="Moolhuijzen P."/>
            <person name="Goolsby J.A."/>
            <person name="Tidwell J."/>
            <person name="Bellgard S.E."/>
            <person name="Bellgard M.I."/>
        </authorList>
    </citation>
    <scope>NUCLEOTIDE SEQUENCE</scope>
    <source>
        <tissue evidence="1">Shoot tissue taken approximately 20 cm above the soil surface</tissue>
    </source>
</reference>
<organism evidence="1">
    <name type="scientific">Arundo donax</name>
    <name type="common">Giant reed</name>
    <name type="synonym">Donax arundinaceus</name>
    <dbReference type="NCBI Taxonomy" id="35708"/>
    <lineage>
        <taxon>Eukaryota</taxon>
        <taxon>Viridiplantae</taxon>
        <taxon>Streptophyta</taxon>
        <taxon>Embryophyta</taxon>
        <taxon>Tracheophyta</taxon>
        <taxon>Spermatophyta</taxon>
        <taxon>Magnoliopsida</taxon>
        <taxon>Liliopsida</taxon>
        <taxon>Poales</taxon>
        <taxon>Poaceae</taxon>
        <taxon>PACMAD clade</taxon>
        <taxon>Arundinoideae</taxon>
        <taxon>Arundineae</taxon>
        <taxon>Arundo</taxon>
    </lineage>
</organism>
<dbReference type="EMBL" id="GBRH01262629">
    <property type="protein sequence ID" value="JAD35266.1"/>
    <property type="molecule type" value="Transcribed_RNA"/>
</dbReference>
<reference evidence="1" key="1">
    <citation type="submission" date="2014-09" db="EMBL/GenBank/DDBJ databases">
        <authorList>
            <person name="Magalhaes I.L.F."/>
            <person name="Oliveira U."/>
            <person name="Santos F.R."/>
            <person name="Vidigal T.H.D.A."/>
            <person name="Brescovit A.D."/>
            <person name="Santos A.J."/>
        </authorList>
    </citation>
    <scope>NUCLEOTIDE SEQUENCE</scope>
    <source>
        <tissue evidence="1">Shoot tissue taken approximately 20 cm above the soil surface</tissue>
    </source>
</reference>
<sequence>MYKLLLNILVIKAETLKSVV</sequence>